<dbReference type="PANTHER" id="PTHR43080:SF2">
    <property type="entry name" value="CBS DOMAIN-CONTAINING PROTEIN"/>
    <property type="match status" value="1"/>
</dbReference>
<proteinExistence type="predicted"/>
<dbReference type="eggNOG" id="COG2905">
    <property type="taxonomic scope" value="Bacteria"/>
</dbReference>
<dbReference type="Gene3D" id="3.10.580.10">
    <property type="entry name" value="CBS-domain"/>
    <property type="match status" value="1"/>
</dbReference>
<dbReference type="InterPro" id="IPR051257">
    <property type="entry name" value="Diverse_CBS-Domain"/>
</dbReference>
<dbReference type="SUPFAM" id="SSF54631">
    <property type="entry name" value="CBS-domain pair"/>
    <property type="match status" value="1"/>
</dbReference>
<protein>
    <recommendedName>
        <fullName evidence="3">CBS domain-containing protein</fullName>
    </recommendedName>
</protein>
<gene>
    <name evidence="4" type="ordered locus">DP0350</name>
</gene>
<feature type="domain" description="CBS" evidence="3">
    <location>
        <begin position="13"/>
        <end position="73"/>
    </location>
</feature>
<accession>Q6ARE5</accession>
<feature type="domain" description="CBS" evidence="3">
    <location>
        <begin position="80"/>
        <end position="132"/>
    </location>
</feature>
<evidence type="ECO:0000256" key="2">
    <source>
        <dbReference type="PROSITE-ProRule" id="PRU00703"/>
    </source>
</evidence>
<evidence type="ECO:0000313" key="5">
    <source>
        <dbReference type="Proteomes" id="UP000000602"/>
    </source>
</evidence>
<dbReference type="Pfam" id="PF00571">
    <property type="entry name" value="CBS"/>
    <property type="match status" value="2"/>
</dbReference>
<dbReference type="EMBL" id="CR522870">
    <property type="protein sequence ID" value="CAG35079.1"/>
    <property type="molecule type" value="Genomic_DNA"/>
</dbReference>
<keyword evidence="5" id="KW-1185">Reference proteome</keyword>
<dbReference type="AlphaFoldDB" id="Q6ARE5"/>
<dbReference type="CDD" id="cd04630">
    <property type="entry name" value="CBS_pair_bac"/>
    <property type="match status" value="1"/>
</dbReference>
<dbReference type="InterPro" id="IPR046342">
    <property type="entry name" value="CBS_dom_sf"/>
</dbReference>
<evidence type="ECO:0000259" key="3">
    <source>
        <dbReference type="PROSITE" id="PS51371"/>
    </source>
</evidence>
<organism evidence="4 5">
    <name type="scientific">Desulfotalea psychrophila (strain LSv54 / DSM 12343)</name>
    <dbReference type="NCBI Taxonomy" id="177439"/>
    <lineage>
        <taxon>Bacteria</taxon>
        <taxon>Pseudomonadati</taxon>
        <taxon>Thermodesulfobacteriota</taxon>
        <taxon>Desulfobulbia</taxon>
        <taxon>Desulfobulbales</taxon>
        <taxon>Desulfocapsaceae</taxon>
        <taxon>Desulfotalea</taxon>
    </lineage>
</organism>
<dbReference type="OrthoDB" id="9771532at2"/>
<dbReference type="KEGG" id="dps:DP0350"/>
<dbReference type="PROSITE" id="PS51371">
    <property type="entry name" value="CBS"/>
    <property type="match status" value="2"/>
</dbReference>
<dbReference type="STRING" id="177439.DP0350"/>
<dbReference type="SMART" id="SM00116">
    <property type="entry name" value="CBS"/>
    <property type="match status" value="2"/>
</dbReference>
<dbReference type="InterPro" id="IPR000644">
    <property type="entry name" value="CBS_dom"/>
</dbReference>
<dbReference type="PANTHER" id="PTHR43080">
    <property type="entry name" value="CBS DOMAIN-CONTAINING PROTEIN CBSX3, MITOCHONDRIAL"/>
    <property type="match status" value="1"/>
</dbReference>
<reference evidence="5" key="1">
    <citation type="journal article" date="2004" name="Environ. Microbiol.">
        <title>The genome of Desulfotalea psychrophila, a sulfate-reducing bacterium from permanently cold Arctic sediments.</title>
        <authorList>
            <person name="Rabus R."/>
            <person name="Ruepp A."/>
            <person name="Frickey T."/>
            <person name="Rattei T."/>
            <person name="Fartmann B."/>
            <person name="Stark M."/>
            <person name="Bauer M."/>
            <person name="Zibat A."/>
            <person name="Lombardot T."/>
            <person name="Becker I."/>
            <person name="Amann J."/>
            <person name="Gellner K."/>
            <person name="Teeling H."/>
            <person name="Leuschner W.D."/>
            <person name="Gloeckner F.-O."/>
            <person name="Lupas A.N."/>
            <person name="Amann R."/>
            <person name="Klenk H.-P."/>
        </authorList>
    </citation>
    <scope>NUCLEOTIDE SEQUENCE [LARGE SCALE GENOMIC DNA]</scope>
    <source>
        <strain evidence="5">DSM 12343 / LSv54</strain>
    </source>
</reference>
<evidence type="ECO:0000256" key="1">
    <source>
        <dbReference type="ARBA" id="ARBA00023122"/>
    </source>
</evidence>
<evidence type="ECO:0000313" key="4">
    <source>
        <dbReference type="EMBL" id="CAG35079.1"/>
    </source>
</evidence>
<dbReference type="HOGENOM" id="CLU_040681_12_3_7"/>
<name>Q6ARE5_DESPS</name>
<keyword evidence="1 2" id="KW-0129">CBS domain</keyword>
<sequence length="132" mass="15048">MIEKKLVRARDVMRKQVPTIDGMATARDAANMMKEHQVSSLIVNKRDENDAYGLISIQDLITEVMIPAREADMVNVYELMTKPIISVSADMDIRYVIRLLHRVNMRRAPVEENGHLVGMVTLTSLVLDHDLF</sequence>
<dbReference type="RefSeq" id="WP_011187595.1">
    <property type="nucleotide sequence ID" value="NC_006138.1"/>
</dbReference>
<dbReference type="Proteomes" id="UP000000602">
    <property type="component" value="Chromosome"/>
</dbReference>